<sequence>MSNMTLRRATTNDAAVLCELGALTFTKTFGHMYSSENLQHFLDDTYTIEKHLQPLNNPRESFWLLEDENHKALAFGQAGACKLPVKNLEPKAGEIKRIYCHPDQLGKGYGTQIFEKMLEWLDQVGYGPLYIGVWSENYGAHRFYQRHGFEHFSEYEFEIHEHRDREFIFKRA</sequence>
<evidence type="ECO:0000313" key="4">
    <source>
        <dbReference type="EMBL" id="GJJ69467.1"/>
    </source>
</evidence>
<dbReference type="InterPro" id="IPR016181">
    <property type="entry name" value="Acyl_CoA_acyltransferase"/>
</dbReference>
<reference evidence="4" key="1">
    <citation type="submission" date="2021-11" db="EMBL/GenBank/DDBJ databases">
        <authorList>
            <person name="Herlambang A."/>
            <person name="Guo Y."/>
            <person name="Takashima Y."/>
            <person name="Nishizawa T."/>
        </authorList>
    </citation>
    <scope>NUCLEOTIDE SEQUENCE</scope>
    <source>
        <strain evidence="4">E1425</strain>
    </source>
</reference>
<dbReference type="GO" id="GO:0016747">
    <property type="term" value="F:acyltransferase activity, transferring groups other than amino-acyl groups"/>
    <property type="evidence" value="ECO:0007669"/>
    <property type="project" value="InterPro"/>
</dbReference>
<dbReference type="CDD" id="cd04301">
    <property type="entry name" value="NAT_SF"/>
    <property type="match status" value="1"/>
</dbReference>
<feature type="domain" description="N-acetyltransferase" evidence="3">
    <location>
        <begin position="4"/>
        <end position="166"/>
    </location>
</feature>
<accession>A0A9P3H497</accession>
<name>A0A9P3H497_9FUNG</name>
<evidence type="ECO:0000256" key="1">
    <source>
        <dbReference type="ARBA" id="ARBA00022679"/>
    </source>
</evidence>
<dbReference type="PANTHER" id="PTHR43877">
    <property type="entry name" value="AMINOALKYLPHOSPHONATE N-ACETYLTRANSFERASE-RELATED-RELATED"/>
    <property type="match status" value="1"/>
</dbReference>
<keyword evidence="5" id="KW-1185">Reference proteome</keyword>
<dbReference type="InterPro" id="IPR000182">
    <property type="entry name" value="GNAT_dom"/>
</dbReference>
<comment type="caution">
    <text evidence="4">The sequence shown here is derived from an EMBL/GenBank/DDBJ whole genome shotgun (WGS) entry which is preliminary data.</text>
</comment>
<dbReference type="OrthoDB" id="9975416at2759"/>
<keyword evidence="2" id="KW-0012">Acyltransferase</keyword>
<dbReference type="AlphaFoldDB" id="A0A9P3H497"/>
<dbReference type="Pfam" id="PF00583">
    <property type="entry name" value="Acetyltransf_1"/>
    <property type="match status" value="1"/>
</dbReference>
<evidence type="ECO:0000256" key="2">
    <source>
        <dbReference type="ARBA" id="ARBA00023315"/>
    </source>
</evidence>
<dbReference type="Proteomes" id="UP000827284">
    <property type="component" value="Unassembled WGS sequence"/>
</dbReference>
<proteinExistence type="predicted"/>
<dbReference type="InterPro" id="IPR050832">
    <property type="entry name" value="Bact_Acetyltransf"/>
</dbReference>
<keyword evidence="1" id="KW-0808">Transferase</keyword>
<dbReference type="PROSITE" id="PS51186">
    <property type="entry name" value="GNAT"/>
    <property type="match status" value="1"/>
</dbReference>
<dbReference type="SUPFAM" id="SSF55729">
    <property type="entry name" value="Acyl-CoA N-acyltransferases (Nat)"/>
    <property type="match status" value="1"/>
</dbReference>
<evidence type="ECO:0000313" key="5">
    <source>
        <dbReference type="Proteomes" id="UP000827284"/>
    </source>
</evidence>
<protein>
    <submittedName>
        <fullName evidence="4">Diamine N-acetyltransferase</fullName>
    </submittedName>
</protein>
<dbReference type="Gene3D" id="3.40.630.30">
    <property type="match status" value="1"/>
</dbReference>
<gene>
    <name evidence="4" type="ORF">EMPS_01813</name>
</gene>
<organism evidence="4 5">
    <name type="scientific">Entomortierella parvispora</name>
    <dbReference type="NCBI Taxonomy" id="205924"/>
    <lineage>
        <taxon>Eukaryota</taxon>
        <taxon>Fungi</taxon>
        <taxon>Fungi incertae sedis</taxon>
        <taxon>Mucoromycota</taxon>
        <taxon>Mortierellomycotina</taxon>
        <taxon>Mortierellomycetes</taxon>
        <taxon>Mortierellales</taxon>
        <taxon>Mortierellaceae</taxon>
        <taxon>Entomortierella</taxon>
    </lineage>
</organism>
<reference evidence="4" key="2">
    <citation type="journal article" date="2022" name="Microbiol. Resour. Announc.">
        <title>Whole-Genome Sequence of Entomortierella parvispora E1425, a Mucoromycotan Fungus Associated with Burkholderiaceae-Related Endosymbiotic Bacteria.</title>
        <authorList>
            <person name="Herlambang A."/>
            <person name="Guo Y."/>
            <person name="Takashima Y."/>
            <person name="Narisawa K."/>
            <person name="Ohta H."/>
            <person name="Nishizawa T."/>
        </authorList>
    </citation>
    <scope>NUCLEOTIDE SEQUENCE</scope>
    <source>
        <strain evidence="4">E1425</strain>
    </source>
</reference>
<dbReference type="EMBL" id="BQFW01000002">
    <property type="protein sequence ID" value="GJJ69467.1"/>
    <property type="molecule type" value="Genomic_DNA"/>
</dbReference>
<evidence type="ECO:0000259" key="3">
    <source>
        <dbReference type="PROSITE" id="PS51186"/>
    </source>
</evidence>